<evidence type="ECO:0000256" key="1">
    <source>
        <dbReference type="ARBA" id="ARBA00004606"/>
    </source>
</evidence>
<dbReference type="Pfam" id="PF02434">
    <property type="entry name" value="Fringe"/>
    <property type="match status" value="1"/>
</dbReference>
<keyword evidence="3" id="KW-0808">Transferase</keyword>
<keyword evidence="6" id="KW-1133">Transmembrane helix</keyword>
<keyword evidence="7" id="KW-0472">Membrane</keyword>
<dbReference type="InterPro" id="IPR003378">
    <property type="entry name" value="Fringe-like_glycosylTrfase"/>
</dbReference>
<protein>
    <recommendedName>
        <fullName evidence="8">Fringe-like glycosyltransferase domain-containing protein</fullName>
    </recommendedName>
</protein>
<accession>A0A6C0DFF1</accession>
<evidence type="ECO:0000256" key="7">
    <source>
        <dbReference type="ARBA" id="ARBA00023136"/>
    </source>
</evidence>
<name>A0A6C0DFF1_9ZZZZ</name>
<keyword evidence="5" id="KW-0735">Signal-anchor</keyword>
<organism evidence="9">
    <name type="scientific">viral metagenome</name>
    <dbReference type="NCBI Taxonomy" id="1070528"/>
    <lineage>
        <taxon>unclassified sequences</taxon>
        <taxon>metagenomes</taxon>
        <taxon>organismal metagenomes</taxon>
    </lineage>
</organism>
<dbReference type="AlphaFoldDB" id="A0A6C0DFF1"/>
<dbReference type="Gene3D" id="3.90.550.50">
    <property type="match status" value="1"/>
</dbReference>
<feature type="domain" description="Fringe-like glycosyltransferase" evidence="8">
    <location>
        <begin position="101"/>
        <end position="168"/>
    </location>
</feature>
<dbReference type="GO" id="GO:0016020">
    <property type="term" value="C:membrane"/>
    <property type="evidence" value="ECO:0007669"/>
    <property type="project" value="UniProtKB-SubCell"/>
</dbReference>
<keyword evidence="4" id="KW-0812">Transmembrane</keyword>
<comment type="subcellular location">
    <subcellularLocation>
        <location evidence="1">Membrane</location>
        <topology evidence="1">Single-pass type II membrane protein</topology>
    </subcellularLocation>
</comment>
<reference evidence="9" key="1">
    <citation type="journal article" date="2020" name="Nature">
        <title>Giant virus diversity and host interactions through global metagenomics.</title>
        <authorList>
            <person name="Schulz F."/>
            <person name="Roux S."/>
            <person name="Paez-Espino D."/>
            <person name="Jungbluth S."/>
            <person name="Walsh D.A."/>
            <person name="Denef V.J."/>
            <person name="McMahon K.D."/>
            <person name="Konstantinidis K.T."/>
            <person name="Eloe-Fadrosh E.A."/>
            <person name="Kyrpides N.C."/>
            <person name="Woyke T."/>
        </authorList>
    </citation>
    <scope>NUCLEOTIDE SEQUENCE</scope>
    <source>
        <strain evidence="9">GVMAG-M-3300023174-144</strain>
    </source>
</reference>
<sequence>MEDTNTNINDFEYDLIICVYGCDTIPKYNEQIRVINDTWGKLCNTSEYNVKLLYFLAEKTNDDSFFGDIYIHLPGVLDDYSSASHKQYQGLKYIHENFKYKYVFCCGTDTYVNVPKMLELKYFFDHNLNYLIGGDTGYRIINNCRYLFFFGGAGFLLTKKSLSLLYPLIPNIMDKWTEICIQNKPKSDIVLDDKSYNLIKHLILSKEHIDSCDVSIAYFLQLPEINTKLIILPKLFYFCNYKGFTYDELVPIYDIKPVYTDHIITCHLMTTQDCYDFTKLLLENSYYKHISIFSSNNVDELIKNKELRYFFKHKIINENNA</sequence>
<evidence type="ECO:0000256" key="5">
    <source>
        <dbReference type="ARBA" id="ARBA00022968"/>
    </source>
</evidence>
<dbReference type="GO" id="GO:0016757">
    <property type="term" value="F:glycosyltransferase activity"/>
    <property type="evidence" value="ECO:0007669"/>
    <property type="project" value="UniProtKB-KW"/>
</dbReference>
<proteinExistence type="predicted"/>
<evidence type="ECO:0000259" key="8">
    <source>
        <dbReference type="Pfam" id="PF02434"/>
    </source>
</evidence>
<evidence type="ECO:0000256" key="4">
    <source>
        <dbReference type="ARBA" id="ARBA00022692"/>
    </source>
</evidence>
<keyword evidence="2" id="KW-0328">Glycosyltransferase</keyword>
<evidence type="ECO:0000256" key="6">
    <source>
        <dbReference type="ARBA" id="ARBA00022989"/>
    </source>
</evidence>
<evidence type="ECO:0000256" key="3">
    <source>
        <dbReference type="ARBA" id="ARBA00022679"/>
    </source>
</evidence>
<evidence type="ECO:0000313" key="9">
    <source>
        <dbReference type="EMBL" id="QHT15112.1"/>
    </source>
</evidence>
<dbReference type="EMBL" id="MN739601">
    <property type="protein sequence ID" value="QHT15112.1"/>
    <property type="molecule type" value="Genomic_DNA"/>
</dbReference>
<evidence type="ECO:0000256" key="2">
    <source>
        <dbReference type="ARBA" id="ARBA00022676"/>
    </source>
</evidence>